<feature type="transmembrane region" description="Helical" evidence="7">
    <location>
        <begin position="128"/>
        <end position="155"/>
    </location>
</feature>
<dbReference type="Proteomes" id="UP000468327">
    <property type="component" value="Unassembled WGS sequence"/>
</dbReference>
<dbReference type="PANTHER" id="PTHR34856:SF2">
    <property type="entry name" value="PROTEIN NRFD"/>
    <property type="match status" value="1"/>
</dbReference>
<evidence type="ECO:0000256" key="3">
    <source>
        <dbReference type="ARBA" id="ARBA00022475"/>
    </source>
</evidence>
<dbReference type="GO" id="GO:0005886">
    <property type="term" value="C:plasma membrane"/>
    <property type="evidence" value="ECO:0007669"/>
    <property type="project" value="UniProtKB-SubCell"/>
</dbReference>
<reference evidence="8 9" key="1">
    <citation type="submission" date="2019-11" db="EMBL/GenBank/DDBJ databases">
        <title>Whole genome shotgun sequencing (WGS) data from Adlercreutzia equolifaciens ResAG-91, Eggerthella lenta MRI-F36, MRI-F37, MRI-F40, ResAG-49, ResAG-88, ResAG-121, ResAG-145, and Gordonibacter sp. ResAG-5, ResAG-26, ResAG-43, ResAG-50, ResAG-59.</title>
        <authorList>
            <person name="Stoll D.A."/>
            <person name="Danylec N."/>
            <person name="Franz C.M.A.P."/>
            <person name="Huch M."/>
        </authorList>
    </citation>
    <scope>NUCLEOTIDE SEQUENCE [LARGE SCALE GENOMIC DNA]</scope>
    <source>
        <strain evidence="8 9">ResAG-59</strain>
    </source>
</reference>
<feature type="transmembrane region" description="Helical" evidence="7">
    <location>
        <begin position="167"/>
        <end position="188"/>
    </location>
</feature>
<gene>
    <name evidence="8" type="ORF">GO738_03600</name>
</gene>
<feature type="transmembrane region" description="Helical" evidence="7">
    <location>
        <begin position="55"/>
        <end position="76"/>
    </location>
</feature>
<evidence type="ECO:0000256" key="7">
    <source>
        <dbReference type="SAM" id="Phobius"/>
    </source>
</evidence>
<dbReference type="InterPro" id="IPR052049">
    <property type="entry name" value="Electron_transfer_protein"/>
</dbReference>
<comment type="similarity">
    <text evidence="2">Belongs to the NrfD family.</text>
</comment>
<dbReference type="Gene3D" id="1.20.1630.10">
    <property type="entry name" value="Formate dehydrogenase/DMSO reductase domain"/>
    <property type="match status" value="1"/>
</dbReference>
<keyword evidence="5 7" id="KW-1133">Transmembrane helix</keyword>
<feature type="transmembrane region" description="Helical" evidence="7">
    <location>
        <begin position="243"/>
        <end position="261"/>
    </location>
</feature>
<evidence type="ECO:0000313" key="9">
    <source>
        <dbReference type="Proteomes" id="UP000468327"/>
    </source>
</evidence>
<keyword evidence="4 7" id="KW-0812">Transmembrane</keyword>
<protein>
    <submittedName>
        <fullName evidence="8">Polysulfide reductase</fullName>
    </submittedName>
</protein>
<evidence type="ECO:0000256" key="4">
    <source>
        <dbReference type="ARBA" id="ARBA00022692"/>
    </source>
</evidence>
<sequence length="312" mass="32289">MFNLLTTGYLFLGGAGAGALVVLSALECANVRRRFAFPPARAARVERALALPDEFFARGWPVCFVALAAGMLCLLADLGRPERLLNLLTSPEPSAIAVGAYALVLALACAGVFSLVELLDGVRVRPAVVWGAAVAGVAAGLVAVAYTGVLLQGLASVLFWQTPLLPMLFSLSSLSCGIACAFLGAAFVETRRPITRPLARLALVDGVLLVLEALVMAGYLAWSFAGEGTALAAQALVAGDLRWAFWGGAVLCGLAAPFALERCLTHGNSRTQLLWIAAALLAGGFALRFCLVGAGAYDATQLPGLLFGLTIG</sequence>
<keyword evidence="6 7" id="KW-0472">Membrane</keyword>
<comment type="caution">
    <text evidence="8">The sequence shown here is derived from an EMBL/GenBank/DDBJ whole genome shotgun (WGS) entry which is preliminary data.</text>
</comment>
<keyword evidence="3" id="KW-1003">Cell membrane</keyword>
<evidence type="ECO:0000256" key="6">
    <source>
        <dbReference type="ARBA" id="ARBA00023136"/>
    </source>
</evidence>
<dbReference type="EMBL" id="WPOC01000004">
    <property type="protein sequence ID" value="MVN14444.1"/>
    <property type="molecule type" value="Genomic_DNA"/>
</dbReference>
<comment type="subcellular location">
    <subcellularLocation>
        <location evidence="1">Cell membrane</location>
        <topology evidence="1">Multi-pass membrane protein</topology>
    </subcellularLocation>
</comment>
<feature type="transmembrane region" description="Helical" evidence="7">
    <location>
        <begin position="200"/>
        <end position="223"/>
    </location>
</feature>
<accession>A0A6N8IEW3</accession>
<dbReference type="InterPro" id="IPR005614">
    <property type="entry name" value="NrfD-like"/>
</dbReference>
<evidence type="ECO:0000256" key="1">
    <source>
        <dbReference type="ARBA" id="ARBA00004651"/>
    </source>
</evidence>
<evidence type="ECO:0000313" key="8">
    <source>
        <dbReference type="EMBL" id="MVN14444.1"/>
    </source>
</evidence>
<dbReference type="AlphaFoldDB" id="A0A6N8IEW3"/>
<feature type="transmembrane region" description="Helical" evidence="7">
    <location>
        <begin position="96"/>
        <end position="116"/>
    </location>
</feature>
<feature type="transmembrane region" description="Helical" evidence="7">
    <location>
        <begin position="6"/>
        <end position="26"/>
    </location>
</feature>
<evidence type="ECO:0000256" key="5">
    <source>
        <dbReference type="ARBA" id="ARBA00022989"/>
    </source>
</evidence>
<dbReference type="Pfam" id="PF03916">
    <property type="entry name" value="NrfD"/>
    <property type="match status" value="1"/>
</dbReference>
<evidence type="ECO:0000256" key="2">
    <source>
        <dbReference type="ARBA" id="ARBA00008929"/>
    </source>
</evidence>
<dbReference type="RefSeq" id="WP_157007529.1">
    <property type="nucleotide sequence ID" value="NZ_DBEZYS010000238.1"/>
</dbReference>
<feature type="transmembrane region" description="Helical" evidence="7">
    <location>
        <begin position="273"/>
        <end position="297"/>
    </location>
</feature>
<organism evidence="8 9">
    <name type="scientific">Gordonibacter urolithinfaciens</name>
    <dbReference type="NCBI Taxonomy" id="1335613"/>
    <lineage>
        <taxon>Bacteria</taxon>
        <taxon>Bacillati</taxon>
        <taxon>Actinomycetota</taxon>
        <taxon>Coriobacteriia</taxon>
        <taxon>Eggerthellales</taxon>
        <taxon>Eggerthellaceae</taxon>
        <taxon>Gordonibacter</taxon>
    </lineage>
</organism>
<name>A0A6N8IEW3_9ACTN</name>
<proteinExistence type="inferred from homology"/>
<keyword evidence="9" id="KW-1185">Reference proteome</keyword>
<dbReference type="PANTHER" id="PTHR34856">
    <property type="entry name" value="PROTEIN NRFD"/>
    <property type="match status" value="1"/>
</dbReference>